<evidence type="ECO:0000256" key="10">
    <source>
        <dbReference type="ARBA" id="ARBA00048793"/>
    </source>
</evidence>
<dbReference type="NCBIfam" id="NF005094">
    <property type="entry name" value="PRK06522.2-5"/>
    <property type="match status" value="1"/>
</dbReference>
<evidence type="ECO:0000256" key="4">
    <source>
        <dbReference type="ARBA" id="ARBA00013014"/>
    </source>
</evidence>
<reference evidence="14 15" key="1">
    <citation type="submission" date="2016-10" db="EMBL/GenBank/DDBJ databases">
        <authorList>
            <person name="de Groot N.N."/>
        </authorList>
    </citation>
    <scope>NUCLEOTIDE SEQUENCE [LARGE SCALE GENOMIC DNA]</scope>
    <source>
        <strain evidence="14 15">DSM 5885</strain>
    </source>
</reference>
<protein>
    <recommendedName>
        <fullName evidence="5 11">2-dehydropantoate 2-reductase</fullName>
        <ecNumber evidence="4 11">1.1.1.169</ecNumber>
    </recommendedName>
    <alternativeName>
        <fullName evidence="9 11">Ketopantoate reductase</fullName>
    </alternativeName>
</protein>
<dbReference type="STRING" id="83767.SAMN05660652_00327"/>
<accession>A0A1G7VVZ5</accession>
<feature type="domain" description="Ketopantoate reductase N-terminal" evidence="12">
    <location>
        <begin position="3"/>
        <end position="144"/>
    </location>
</feature>
<evidence type="ECO:0000256" key="9">
    <source>
        <dbReference type="ARBA" id="ARBA00032024"/>
    </source>
</evidence>
<dbReference type="EC" id="1.1.1.169" evidence="4 11"/>
<evidence type="ECO:0000313" key="15">
    <source>
        <dbReference type="Proteomes" id="UP000198607"/>
    </source>
</evidence>
<dbReference type="InterPro" id="IPR013328">
    <property type="entry name" value="6PGD_dom2"/>
</dbReference>
<evidence type="ECO:0000256" key="8">
    <source>
        <dbReference type="ARBA" id="ARBA00023002"/>
    </source>
</evidence>
<dbReference type="SUPFAM" id="SSF48179">
    <property type="entry name" value="6-phosphogluconate dehydrogenase C-terminal domain-like"/>
    <property type="match status" value="1"/>
</dbReference>
<evidence type="ECO:0000256" key="1">
    <source>
        <dbReference type="ARBA" id="ARBA00002919"/>
    </source>
</evidence>
<sequence length="307" mass="32051">MRVLVLGAGGIGGYYGARIQAAGGDVTFLVRPGRAEQLKRDGLNVFSPFGDLHLPAQVETKETLNSSYDVIIVSCKAFDLDSAMDAIAPAVGKGSVILPLLNGVRHIDALVARFGAEHVLGGVAAISVTLALNGDVQHLNKMHRFITGARGETAPAVLAPLAQLLASAGFDFVLSNNIDQALWDKFVFLTSLAGATCTMRASVGQIMSTVAGEAFLNGLLDECAAVAAASGYTLAEAQLGAYRGQLTDKSSGLMASMLRDVEKGGPTEADHILGDMVARAEALGVATPNLRLAYSHLQAYDLRRKAA</sequence>
<keyword evidence="15" id="KW-1185">Reference proteome</keyword>
<evidence type="ECO:0000256" key="6">
    <source>
        <dbReference type="ARBA" id="ARBA00022655"/>
    </source>
</evidence>
<organism evidence="14 15">
    <name type="scientific">Propionivibrio dicarboxylicus</name>
    <dbReference type="NCBI Taxonomy" id="83767"/>
    <lineage>
        <taxon>Bacteria</taxon>
        <taxon>Pseudomonadati</taxon>
        <taxon>Pseudomonadota</taxon>
        <taxon>Betaproteobacteria</taxon>
        <taxon>Rhodocyclales</taxon>
        <taxon>Rhodocyclaceae</taxon>
        <taxon>Propionivibrio</taxon>
    </lineage>
</organism>
<dbReference type="EMBL" id="FNCY01000001">
    <property type="protein sequence ID" value="SDG63954.1"/>
    <property type="molecule type" value="Genomic_DNA"/>
</dbReference>
<gene>
    <name evidence="14" type="ORF">SAMN05660652_00327</name>
</gene>
<dbReference type="FunFam" id="1.10.1040.10:FF:000017">
    <property type="entry name" value="2-dehydropantoate 2-reductase"/>
    <property type="match status" value="1"/>
</dbReference>
<dbReference type="AlphaFoldDB" id="A0A1G7VVZ5"/>
<proteinExistence type="inferred from homology"/>
<dbReference type="PANTHER" id="PTHR21708:SF26">
    <property type="entry name" value="2-DEHYDROPANTOATE 2-REDUCTASE"/>
    <property type="match status" value="1"/>
</dbReference>
<comment type="similarity">
    <text evidence="3 11">Belongs to the ketopantoate reductase family.</text>
</comment>
<name>A0A1G7VVZ5_9RHOO</name>
<dbReference type="InterPro" id="IPR051402">
    <property type="entry name" value="KPR-Related"/>
</dbReference>
<keyword evidence="8 11" id="KW-0560">Oxidoreductase</keyword>
<keyword evidence="6 11" id="KW-0566">Pantothenate biosynthesis</keyword>
<evidence type="ECO:0000256" key="2">
    <source>
        <dbReference type="ARBA" id="ARBA00004994"/>
    </source>
</evidence>
<dbReference type="GO" id="GO:0005737">
    <property type="term" value="C:cytoplasm"/>
    <property type="evidence" value="ECO:0007669"/>
    <property type="project" value="TreeGrafter"/>
</dbReference>
<dbReference type="InterPro" id="IPR013752">
    <property type="entry name" value="KPA_reductase"/>
</dbReference>
<feature type="domain" description="Ketopantoate reductase C-terminal" evidence="13">
    <location>
        <begin position="177"/>
        <end position="300"/>
    </location>
</feature>
<dbReference type="Gene3D" id="1.10.1040.10">
    <property type="entry name" value="N-(1-d-carboxylethyl)-l-norvaline Dehydrogenase, domain 2"/>
    <property type="match status" value="1"/>
</dbReference>
<dbReference type="OrthoDB" id="9796561at2"/>
<evidence type="ECO:0000259" key="13">
    <source>
        <dbReference type="Pfam" id="PF08546"/>
    </source>
</evidence>
<dbReference type="InterPro" id="IPR036291">
    <property type="entry name" value="NAD(P)-bd_dom_sf"/>
</dbReference>
<dbReference type="UniPathway" id="UPA00028">
    <property type="reaction ID" value="UER00004"/>
</dbReference>
<dbReference type="SUPFAM" id="SSF51735">
    <property type="entry name" value="NAD(P)-binding Rossmann-fold domains"/>
    <property type="match status" value="1"/>
</dbReference>
<evidence type="ECO:0000259" key="12">
    <source>
        <dbReference type="Pfam" id="PF02558"/>
    </source>
</evidence>
<dbReference type="InterPro" id="IPR013332">
    <property type="entry name" value="KPR_N"/>
</dbReference>
<dbReference type="Pfam" id="PF02558">
    <property type="entry name" value="ApbA"/>
    <property type="match status" value="1"/>
</dbReference>
<dbReference type="FunFam" id="3.40.50.720:FF:000307">
    <property type="entry name" value="2-dehydropantoate 2-reductase"/>
    <property type="match status" value="1"/>
</dbReference>
<dbReference type="Pfam" id="PF08546">
    <property type="entry name" value="ApbA_C"/>
    <property type="match status" value="1"/>
</dbReference>
<keyword evidence="7 11" id="KW-0521">NADP</keyword>
<comment type="catalytic activity">
    <reaction evidence="10 11">
        <text>(R)-pantoate + NADP(+) = 2-dehydropantoate + NADPH + H(+)</text>
        <dbReference type="Rhea" id="RHEA:16233"/>
        <dbReference type="ChEBI" id="CHEBI:11561"/>
        <dbReference type="ChEBI" id="CHEBI:15378"/>
        <dbReference type="ChEBI" id="CHEBI:15980"/>
        <dbReference type="ChEBI" id="CHEBI:57783"/>
        <dbReference type="ChEBI" id="CHEBI:58349"/>
        <dbReference type="EC" id="1.1.1.169"/>
    </reaction>
</comment>
<evidence type="ECO:0000256" key="3">
    <source>
        <dbReference type="ARBA" id="ARBA00007870"/>
    </source>
</evidence>
<comment type="pathway">
    <text evidence="2 11">Cofactor biosynthesis; (R)-pantothenate biosynthesis; (R)-pantoate from 3-methyl-2-oxobutanoate: step 2/2.</text>
</comment>
<dbReference type="Proteomes" id="UP000198607">
    <property type="component" value="Unassembled WGS sequence"/>
</dbReference>
<evidence type="ECO:0000256" key="7">
    <source>
        <dbReference type="ARBA" id="ARBA00022857"/>
    </source>
</evidence>
<dbReference type="NCBIfam" id="TIGR00745">
    <property type="entry name" value="apbA_panE"/>
    <property type="match status" value="1"/>
</dbReference>
<dbReference type="InterPro" id="IPR003710">
    <property type="entry name" value="ApbA"/>
</dbReference>
<dbReference type="RefSeq" id="WP_091932403.1">
    <property type="nucleotide sequence ID" value="NZ_FNCY01000001.1"/>
</dbReference>
<dbReference type="GO" id="GO:0008677">
    <property type="term" value="F:2-dehydropantoate 2-reductase activity"/>
    <property type="evidence" value="ECO:0007669"/>
    <property type="project" value="UniProtKB-EC"/>
</dbReference>
<evidence type="ECO:0000313" key="14">
    <source>
        <dbReference type="EMBL" id="SDG63954.1"/>
    </source>
</evidence>
<evidence type="ECO:0000256" key="5">
    <source>
        <dbReference type="ARBA" id="ARBA00019465"/>
    </source>
</evidence>
<dbReference type="GO" id="GO:0015940">
    <property type="term" value="P:pantothenate biosynthetic process"/>
    <property type="evidence" value="ECO:0007669"/>
    <property type="project" value="UniProtKB-UniPathway"/>
</dbReference>
<dbReference type="Gene3D" id="3.40.50.720">
    <property type="entry name" value="NAD(P)-binding Rossmann-like Domain"/>
    <property type="match status" value="1"/>
</dbReference>
<evidence type="ECO:0000256" key="11">
    <source>
        <dbReference type="RuleBase" id="RU362068"/>
    </source>
</evidence>
<comment type="function">
    <text evidence="1 11">Catalyzes the NADPH-dependent reduction of ketopantoate into pantoic acid.</text>
</comment>
<dbReference type="PANTHER" id="PTHR21708">
    <property type="entry name" value="PROBABLE 2-DEHYDROPANTOATE 2-REDUCTASE"/>
    <property type="match status" value="1"/>
</dbReference>
<dbReference type="InterPro" id="IPR008927">
    <property type="entry name" value="6-PGluconate_DH-like_C_sf"/>
</dbReference>